<protein>
    <submittedName>
        <fullName evidence="1">Uncharacterized protein</fullName>
    </submittedName>
</protein>
<name>A0AAV7IKD0_COTGL</name>
<evidence type="ECO:0000313" key="1">
    <source>
        <dbReference type="EMBL" id="KAH0552520.1"/>
    </source>
</evidence>
<reference evidence="1 2" key="1">
    <citation type="journal article" date="2021" name="J. Hered.">
        <title>A chromosome-level genome assembly of the parasitoid wasp, Cotesia glomerata (Hymenoptera: Braconidae).</title>
        <authorList>
            <person name="Pinto B.J."/>
            <person name="Weis J.J."/>
            <person name="Gamble T."/>
            <person name="Ode P.J."/>
            <person name="Paul R."/>
            <person name="Zaspel J.M."/>
        </authorList>
    </citation>
    <scope>NUCLEOTIDE SEQUENCE [LARGE SCALE GENOMIC DNA]</scope>
    <source>
        <strain evidence="1">CgM1</strain>
    </source>
</reference>
<proteinExistence type="predicted"/>
<comment type="caution">
    <text evidence="1">The sequence shown here is derived from an EMBL/GenBank/DDBJ whole genome shotgun (WGS) entry which is preliminary data.</text>
</comment>
<sequence length="131" mass="15190">MASEQTSDLNAIDSDNSGKLFRAKEFNTAAKPPKTNAEHQKAFRERQKINKRERYNTEISINAALNALSKTKKTQSEHCKEYQHKSRLKRHRVPLNALLFERSEAPQWVRNVNFFFSKANASIGFKRLKIV</sequence>
<organism evidence="1 2">
    <name type="scientific">Cotesia glomerata</name>
    <name type="common">Lepidopteran parasitic wasp</name>
    <name type="synonym">Apanteles glomeratus</name>
    <dbReference type="NCBI Taxonomy" id="32391"/>
    <lineage>
        <taxon>Eukaryota</taxon>
        <taxon>Metazoa</taxon>
        <taxon>Ecdysozoa</taxon>
        <taxon>Arthropoda</taxon>
        <taxon>Hexapoda</taxon>
        <taxon>Insecta</taxon>
        <taxon>Pterygota</taxon>
        <taxon>Neoptera</taxon>
        <taxon>Endopterygota</taxon>
        <taxon>Hymenoptera</taxon>
        <taxon>Apocrita</taxon>
        <taxon>Ichneumonoidea</taxon>
        <taxon>Braconidae</taxon>
        <taxon>Microgastrinae</taxon>
        <taxon>Cotesia</taxon>
    </lineage>
</organism>
<dbReference type="AlphaFoldDB" id="A0AAV7IKD0"/>
<dbReference type="EMBL" id="JAHXZJ010001492">
    <property type="protein sequence ID" value="KAH0552520.1"/>
    <property type="molecule type" value="Genomic_DNA"/>
</dbReference>
<keyword evidence="2" id="KW-1185">Reference proteome</keyword>
<dbReference type="Proteomes" id="UP000826195">
    <property type="component" value="Unassembled WGS sequence"/>
</dbReference>
<gene>
    <name evidence="1" type="ORF">KQX54_011566</name>
</gene>
<accession>A0AAV7IKD0</accession>
<evidence type="ECO:0000313" key="2">
    <source>
        <dbReference type="Proteomes" id="UP000826195"/>
    </source>
</evidence>